<dbReference type="OMA" id="CRENGSE"/>
<feature type="region of interest" description="Disordered" evidence="2">
    <location>
        <begin position="192"/>
        <end position="218"/>
    </location>
</feature>
<feature type="region of interest" description="Disordered" evidence="2">
    <location>
        <begin position="493"/>
        <end position="640"/>
    </location>
</feature>
<comment type="caution">
    <text evidence="3">The sequence shown here is derived from an EMBL/GenBank/DDBJ whole genome shotgun (WGS) entry which is preliminary data.</text>
</comment>
<dbReference type="EMBL" id="JABSTR010000001">
    <property type="protein sequence ID" value="KAH9361132.1"/>
    <property type="molecule type" value="Genomic_DNA"/>
</dbReference>
<dbReference type="GO" id="GO:0008017">
    <property type="term" value="F:microtubule binding"/>
    <property type="evidence" value="ECO:0007669"/>
    <property type="project" value="InterPro"/>
</dbReference>
<feature type="region of interest" description="Disordered" evidence="2">
    <location>
        <begin position="14"/>
        <end position="50"/>
    </location>
</feature>
<feature type="compositionally biased region" description="Low complexity" evidence="2">
    <location>
        <begin position="548"/>
        <end position="559"/>
    </location>
</feature>
<feature type="region of interest" description="Disordered" evidence="2">
    <location>
        <begin position="666"/>
        <end position="811"/>
    </location>
</feature>
<keyword evidence="1" id="KW-0175">Coiled coil</keyword>
<dbReference type="PANTHER" id="PTHR13958:SF3">
    <property type="entry name" value="CAP-GLY DOMAIN-CONTAINING PROTEIN-RELATED"/>
    <property type="match status" value="1"/>
</dbReference>
<keyword evidence="4" id="KW-1185">Reference proteome</keyword>
<evidence type="ECO:0000313" key="3">
    <source>
        <dbReference type="EMBL" id="KAH9361132.1"/>
    </source>
</evidence>
<accession>A0A9J6FGP5</accession>
<dbReference type="VEuPathDB" id="VectorBase:HLOH_059534"/>
<feature type="compositionally biased region" description="Acidic residues" evidence="2">
    <location>
        <begin position="798"/>
        <end position="811"/>
    </location>
</feature>
<feature type="compositionally biased region" description="Polar residues" evidence="2">
    <location>
        <begin position="783"/>
        <end position="794"/>
    </location>
</feature>
<feature type="compositionally biased region" description="Low complexity" evidence="2">
    <location>
        <begin position="574"/>
        <end position="589"/>
    </location>
</feature>
<dbReference type="GO" id="GO:0034453">
    <property type="term" value="P:microtubule anchoring"/>
    <property type="evidence" value="ECO:0007669"/>
    <property type="project" value="InterPro"/>
</dbReference>
<protein>
    <submittedName>
        <fullName evidence="3">Uncharacterized protein</fullName>
    </submittedName>
</protein>
<feature type="compositionally biased region" description="Polar residues" evidence="2">
    <location>
        <begin position="524"/>
        <end position="543"/>
    </location>
</feature>
<reference evidence="3 4" key="1">
    <citation type="journal article" date="2020" name="Cell">
        <title>Large-Scale Comparative Analyses of Tick Genomes Elucidate Their Genetic Diversity and Vector Capacities.</title>
        <authorList>
            <consortium name="Tick Genome and Microbiome Consortium (TIGMIC)"/>
            <person name="Jia N."/>
            <person name="Wang J."/>
            <person name="Shi W."/>
            <person name="Du L."/>
            <person name="Sun Y."/>
            <person name="Zhan W."/>
            <person name="Jiang J.F."/>
            <person name="Wang Q."/>
            <person name="Zhang B."/>
            <person name="Ji P."/>
            <person name="Bell-Sakyi L."/>
            <person name="Cui X.M."/>
            <person name="Yuan T.T."/>
            <person name="Jiang B.G."/>
            <person name="Yang W.F."/>
            <person name="Lam T.T."/>
            <person name="Chang Q.C."/>
            <person name="Ding S.J."/>
            <person name="Wang X.J."/>
            <person name="Zhu J.G."/>
            <person name="Ruan X.D."/>
            <person name="Zhao L."/>
            <person name="Wei J.T."/>
            <person name="Ye R.Z."/>
            <person name="Que T.C."/>
            <person name="Du C.H."/>
            <person name="Zhou Y.H."/>
            <person name="Cheng J.X."/>
            <person name="Dai P.F."/>
            <person name="Guo W.B."/>
            <person name="Han X.H."/>
            <person name="Huang E.J."/>
            <person name="Li L.F."/>
            <person name="Wei W."/>
            <person name="Gao Y.C."/>
            <person name="Liu J.Z."/>
            <person name="Shao H.Z."/>
            <person name="Wang X."/>
            <person name="Wang C.C."/>
            <person name="Yang T.C."/>
            <person name="Huo Q.B."/>
            <person name="Li W."/>
            <person name="Chen H.Y."/>
            <person name="Chen S.E."/>
            <person name="Zhou L.G."/>
            <person name="Ni X.B."/>
            <person name="Tian J.H."/>
            <person name="Sheng Y."/>
            <person name="Liu T."/>
            <person name="Pan Y.S."/>
            <person name="Xia L.Y."/>
            <person name="Li J."/>
            <person name="Zhao F."/>
            <person name="Cao W.C."/>
        </authorList>
    </citation>
    <scope>NUCLEOTIDE SEQUENCE [LARGE SCALE GENOMIC DNA]</scope>
    <source>
        <strain evidence="3">HaeL-2018</strain>
    </source>
</reference>
<proteinExistence type="predicted"/>
<feature type="coiled-coil region" evidence="1">
    <location>
        <begin position="383"/>
        <end position="450"/>
    </location>
</feature>
<feature type="compositionally biased region" description="Basic and acidic residues" evidence="2">
    <location>
        <begin position="683"/>
        <end position="698"/>
    </location>
</feature>
<feature type="compositionally biased region" description="Polar residues" evidence="2">
    <location>
        <begin position="710"/>
        <end position="721"/>
    </location>
</feature>
<feature type="compositionally biased region" description="Low complexity" evidence="2">
    <location>
        <begin position="600"/>
        <end position="613"/>
    </location>
</feature>
<dbReference type="AlphaFoldDB" id="A0A9J6FGP5"/>
<name>A0A9J6FGP5_HAELO</name>
<dbReference type="PANTHER" id="PTHR13958">
    <property type="entry name" value="CENTROSOME-ASSOCIATED PROTEIN 350"/>
    <property type="match status" value="1"/>
</dbReference>
<dbReference type="Proteomes" id="UP000821853">
    <property type="component" value="Chromosome 1"/>
</dbReference>
<organism evidence="3 4">
    <name type="scientific">Haemaphysalis longicornis</name>
    <name type="common">Bush tick</name>
    <dbReference type="NCBI Taxonomy" id="44386"/>
    <lineage>
        <taxon>Eukaryota</taxon>
        <taxon>Metazoa</taxon>
        <taxon>Ecdysozoa</taxon>
        <taxon>Arthropoda</taxon>
        <taxon>Chelicerata</taxon>
        <taxon>Arachnida</taxon>
        <taxon>Acari</taxon>
        <taxon>Parasitiformes</taxon>
        <taxon>Ixodida</taxon>
        <taxon>Ixodoidea</taxon>
        <taxon>Ixodidae</taxon>
        <taxon>Haemaphysalinae</taxon>
        <taxon>Haemaphysalis</taxon>
    </lineage>
</organism>
<feature type="coiled-coil region" evidence="1">
    <location>
        <begin position="227"/>
        <end position="267"/>
    </location>
</feature>
<evidence type="ECO:0000256" key="1">
    <source>
        <dbReference type="SAM" id="Coils"/>
    </source>
</evidence>
<dbReference type="InterPro" id="IPR028750">
    <property type="entry name" value="CEP350/CC187"/>
</dbReference>
<sequence length="1225" mass="133191">MVSLRVRLSKRYCCPSPPEPSGGPHSLFPRPFAAEQDSTGVGQKAHGWSQSSLSDPILLDRDLLSYGSLPERPLGPSGTEEGGDQRPLALLRLQERDLIERARADFTWIEVLKRLCSKVLHSVVCPGSNCRENGSEDLLPGLRKRQRGILIRLHQKRAELKALQSCCVAQAREPDGGLPSVASSATSVPTLVEPELPDGGVSATGGHSSGPSELQEDSTHLKLNASKRFLEERQQKLQSRRKQVQELLEWQKKLNAEEANVRALERRALTRLRCCDKVLLRLVLLCYVSENAVYEVTTIEDREESTIESKVGATAASEAEVSTQTEAIIRSSSGSSSRKGLLLIKKPLVVRRKVRRDSSGSEDSFNVSLSETASDQSDIEGRILALSGELKKRQLEAEQLRREQRHRRTEVLREREQSLKKHIELYDQLIQQAKEELEKELDTAQHEKTVYAKPQIKKPRATEQRKHRLVEPATAENNVSALASDVLFSMTTDKESPVETLTASSKSESKIVTEEEHSIEAPSIASSGAEESTAKGTASSVSDKNTEKSSSTKATETWTGSEVVEELPSKEDTVSGSSKSTVASSSSSKVVEEPCSKAIPASASPEAAEEPASGDTLSASAKATEDVPGMTASEPAPDAAAVAAVSTYGLELETVPVVCEDKVMSSGDDISEHISSAVLESVSPREDSREKADGEEQSARGPSQAAGGKSESQNDTTSEGVLSSLGDIEASLTHDSQNEFNQHLDKGLSGEEQLVEDPAGKEASEPAEGGSGSVNVGEEASSLADSYTLSSPGGPSSLEDESTAAEEVAEYTEEIVHSIVIDSSQSHEEVVEEGKVDRAVDSILRYLLEDTIKQFGKRSTEDKPKDVVLEEDALLTSDTKVEPAEAQLSEEVSQQLGNKEIDSIADQLVSEAVDSVLAIAREKRLLATASVQSDDPVSNVSHKAEDCFLSTTTEQDWFDDDFGLGSGDNALAYQRRIPNKPPPPYSPPKEGFMSKLFSEGAWKVPSTKAEVSALVRNAATAIYAGAVQGTTFAEIAFSPEFAGERSGTFVMDADSHQAYCQFLFDLVKETAQELFCAEATEARPPPWQRNVRLRRKRPLPSTMDSFVSLVESKVMSVPGLHEDSELAFRNCGDRGLSFVDVLLYSEARSEEPDWVDYSREEVVVKDQVANAIFQLLVDDTLETLKSLWQVLPSLFAGEAVCGTYIGTENIVWSRNEVVLLFSFTL</sequence>
<feature type="compositionally biased region" description="Low complexity" evidence="2">
    <location>
        <begin position="773"/>
        <end position="782"/>
    </location>
</feature>
<evidence type="ECO:0000313" key="4">
    <source>
        <dbReference type="Proteomes" id="UP000821853"/>
    </source>
</evidence>
<dbReference type="GO" id="GO:0005813">
    <property type="term" value="C:centrosome"/>
    <property type="evidence" value="ECO:0007669"/>
    <property type="project" value="InterPro"/>
</dbReference>
<evidence type="ECO:0000256" key="2">
    <source>
        <dbReference type="SAM" id="MobiDB-lite"/>
    </source>
</evidence>
<feature type="region of interest" description="Disordered" evidence="2">
    <location>
        <begin position="453"/>
        <end position="476"/>
    </location>
</feature>
<gene>
    <name evidence="3" type="ORF">HPB48_002994</name>
</gene>
<dbReference type="OrthoDB" id="6503325at2759"/>
<feature type="compositionally biased region" description="Basic and acidic residues" evidence="2">
    <location>
        <begin position="507"/>
        <end position="519"/>
    </location>
</feature>